<feature type="transmembrane region" description="Helical" evidence="23">
    <location>
        <begin position="899"/>
        <end position="921"/>
    </location>
</feature>
<evidence type="ECO:0000256" key="15">
    <source>
        <dbReference type="ARBA" id="ARBA00023065"/>
    </source>
</evidence>
<keyword evidence="4" id="KW-1003">Cell membrane</keyword>
<dbReference type="Gene3D" id="2.70.150.10">
    <property type="entry name" value="Calcium-transporting ATPase, cytoplasmic transduction domain A"/>
    <property type="match status" value="1"/>
</dbReference>
<feature type="transmembrane region" description="Helical" evidence="23">
    <location>
        <begin position="941"/>
        <end position="962"/>
    </location>
</feature>
<dbReference type="Gene3D" id="1.20.1110.10">
    <property type="entry name" value="Calcium-transporting ATPase, transmembrane domain"/>
    <property type="match status" value="3"/>
</dbReference>
<dbReference type="FunFam" id="2.70.150.10:FF:000016">
    <property type="entry name" value="Calcium-transporting P-type ATPase putative"/>
    <property type="match status" value="1"/>
</dbReference>
<evidence type="ECO:0000256" key="18">
    <source>
        <dbReference type="ARBA" id="ARBA00035017"/>
    </source>
</evidence>
<evidence type="ECO:0000256" key="11">
    <source>
        <dbReference type="ARBA" id="ARBA00022958"/>
    </source>
</evidence>
<dbReference type="PRINTS" id="PR00119">
    <property type="entry name" value="CATATPASE"/>
</dbReference>
<dbReference type="STRING" id="1336337.A0A3N4JIG3"/>
<dbReference type="InterPro" id="IPR023298">
    <property type="entry name" value="ATPase_P-typ_TM_dom_sf"/>
</dbReference>
<keyword evidence="12" id="KW-1278">Translocase</keyword>
<dbReference type="PROSITE" id="PS00154">
    <property type="entry name" value="ATPASE_E1_E2"/>
    <property type="match status" value="1"/>
</dbReference>
<dbReference type="InterPro" id="IPR006414">
    <property type="entry name" value="P-type_ATPase_IID"/>
</dbReference>
<evidence type="ECO:0000256" key="12">
    <source>
        <dbReference type="ARBA" id="ARBA00022967"/>
    </source>
</evidence>
<dbReference type="FunFam" id="3.40.50.1000:FF:000001">
    <property type="entry name" value="Phospholipid-transporting ATPase IC"/>
    <property type="match status" value="1"/>
</dbReference>
<dbReference type="SFLD" id="SFLDF00027">
    <property type="entry name" value="p-type_atpase"/>
    <property type="match status" value="1"/>
</dbReference>
<keyword evidence="8" id="KW-0547">Nucleotide-binding</keyword>
<dbReference type="NCBIfam" id="TIGR01494">
    <property type="entry name" value="ATPase_P-type"/>
    <property type="match status" value="3"/>
</dbReference>
<evidence type="ECO:0000256" key="8">
    <source>
        <dbReference type="ARBA" id="ARBA00022741"/>
    </source>
</evidence>
<dbReference type="GO" id="GO:0005886">
    <property type="term" value="C:plasma membrane"/>
    <property type="evidence" value="ECO:0007669"/>
    <property type="project" value="UniProtKB-SubCell"/>
</dbReference>
<feature type="transmembrane region" description="Helical" evidence="23">
    <location>
        <begin position="70"/>
        <end position="88"/>
    </location>
</feature>
<dbReference type="GO" id="GO:0046872">
    <property type="term" value="F:metal ion binding"/>
    <property type="evidence" value="ECO:0007669"/>
    <property type="project" value="UniProtKB-KW"/>
</dbReference>
<feature type="domain" description="Cation-transporting P-type ATPase N-terminal" evidence="24">
    <location>
        <begin position="16"/>
        <end position="90"/>
    </location>
</feature>
<keyword evidence="9" id="KW-0067">ATP-binding</keyword>
<evidence type="ECO:0000256" key="21">
    <source>
        <dbReference type="ARBA" id="ARBA00049499"/>
    </source>
</evidence>
<evidence type="ECO:0000256" key="3">
    <source>
        <dbReference type="ARBA" id="ARBA00022448"/>
    </source>
</evidence>
<evidence type="ECO:0000256" key="2">
    <source>
        <dbReference type="ARBA" id="ARBA00004651"/>
    </source>
</evidence>
<dbReference type="SUPFAM" id="SSF81665">
    <property type="entry name" value="Calcium ATPase, transmembrane domain M"/>
    <property type="match status" value="1"/>
</dbReference>
<feature type="transmembrane region" description="Helical" evidence="23">
    <location>
        <begin position="1027"/>
        <end position="1047"/>
    </location>
</feature>
<keyword evidence="5" id="KW-0633">Potassium transport</keyword>
<dbReference type="GO" id="GO:0016887">
    <property type="term" value="F:ATP hydrolysis activity"/>
    <property type="evidence" value="ECO:0007669"/>
    <property type="project" value="InterPro"/>
</dbReference>
<keyword evidence="10" id="KW-0460">Magnesium</keyword>
<keyword evidence="15" id="KW-0406">Ion transport</keyword>
<dbReference type="InterPro" id="IPR004014">
    <property type="entry name" value="ATPase_P-typ_cation-transptr_N"/>
</dbReference>
<keyword evidence="6 23" id="KW-0812">Transmembrane</keyword>
<dbReference type="GO" id="GO:0005524">
    <property type="term" value="F:ATP binding"/>
    <property type="evidence" value="ECO:0007669"/>
    <property type="project" value="UniProtKB-KW"/>
</dbReference>
<dbReference type="Pfam" id="PF13246">
    <property type="entry name" value="Cation_ATPase"/>
    <property type="match status" value="1"/>
</dbReference>
<dbReference type="InterPro" id="IPR044492">
    <property type="entry name" value="P_typ_ATPase_HD_dom"/>
</dbReference>
<dbReference type="FunFam" id="1.20.1110.10:FF:000020">
    <property type="entry name" value="Sodium ion P-type ATPase"/>
    <property type="match status" value="1"/>
</dbReference>
<dbReference type="GO" id="GO:0008554">
    <property type="term" value="F:P-type sodium transporter activity"/>
    <property type="evidence" value="ECO:0007669"/>
    <property type="project" value="UniProtKB-EC"/>
</dbReference>
<keyword evidence="11" id="KW-0630">Potassium</keyword>
<dbReference type="InterPro" id="IPR023214">
    <property type="entry name" value="HAD_sf"/>
</dbReference>
<dbReference type="InterPro" id="IPR008250">
    <property type="entry name" value="ATPase_P-typ_transduc_dom_A_sf"/>
</dbReference>
<dbReference type="GO" id="GO:0006813">
    <property type="term" value="P:potassium ion transport"/>
    <property type="evidence" value="ECO:0007669"/>
    <property type="project" value="UniProtKB-KW"/>
</dbReference>
<dbReference type="Gene3D" id="3.40.50.1000">
    <property type="entry name" value="HAD superfamily/HAD-like"/>
    <property type="match status" value="1"/>
</dbReference>
<comment type="catalytic activity">
    <reaction evidence="20">
        <text>K(+)(in) + ATP + H2O = K(+)(out) + ADP + phosphate + H(+)</text>
        <dbReference type="Rhea" id="RHEA:75815"/>
        <dbReference type="ChEBI" id="CHEBI:15377"/>
        <dbReference type="ChEBI" id="CHEBI:15378"/>
        <dbReference type="ChEBI" id="CHEBI:29103"/>
        <dbReference type="ChEBI" id="CHEBI:30616"/>
        <dbReference type="ChEBI" id="CHEBI:43474"/>
        <dbReference type="ChEBI" id="CHEBI:456216"/>
    </reaction>
</comment>
<evidence type="ECO:0000259" key="24">
    <source>
        <dbReference type="SMART" id="SM00831"/>
    </source>
</evidence>
<feature type="transmembrane region" description="Helical" evidence="23">
    <location>
        <begin position="317"/>
        <end position="343"/>
    </location>
</feature>
<dbReference type="InterPro" id="IPR059000">
    <property type="entry name" value="ATPase_P-type_domA"/>
</dbReference>
<evidence type="ECO:0000256" key="7">
    <source>
        <dbReference type="ARBA" id="ARBA00022723"/>
    </source>
</evidence>
<evidence type="ECO:0000256" key="9">
    <source>
        <dbReference type="ARBA" id="ARBA00022840"/>
    </source>
</evidence>
<evidence type="ECO:0000256" key="20">
    <source>
        <dbReference type="ARBA" id="ARBA00048599"/>
    </source>
</evidence>
<dbReference type="EMBL" id="ML120449">
    <property type="protein sequence ID" value="RPA93654.1"/>
    <property type="molecule type" value="Genomic_DNA"/>
</dbReference>
<evidence type="ECO:0000256" key="6">
    <source>
        <dbReference type="ARBA" id="ARBA00022692"/>
    </source>
</evidence>
<evidence type="ECO:0000256" key="22">
    <source>
        <dbReference type="SAM" id="MobiDB-lite"/>
    </source>
</evidence>
<dbReference type="InterPro" id="IPR018303">
    <property type="entry name" value="ATPase_P-typ_P_site"/>
</dbReference>
<dbReference type="EC" id="7.2.2.3" evidence="19"/>
<keyword evidence="17" id="KW-0739">Sodium transport</keyword>
<evidence type="ECO:0000256" key="23">
    <source>
        <dbReference type="SAM" id="Phobius"/>
    </source>
</evidence>
<name>A0A3N4JIG3_9PEZI</name>
<dbReference type="SUPFAM" id="SSF56784">
    <property type="entry name" value="HAD-like"/>
    <property type="match status" value="1"/>
</dbReference>
<dbReference type="InterPro" id="IPR036412">
    <property type="entry name" value="HAD-like_sf"/>
</dbReference>
<evidence type="ECO:0000313" key="26">
    <source>
        <dbReference type="Proteomes" id="UP000276215"/>
    </source>
</evidence>
<dbReference type="SFLD" id="SFLDS00003">
    <property type="entry name" value="Haloacid_Dehalogenase"/>
    <property type="match status" value="1"/>
</dbReference>
<dbReference type="InterPro" id="IPR001757">
    <property type="entry name" value="P_typ_ATPase"/>
</dbReference>
<dbReference type="OrthoDB" id="3352408at2759"/>
<dbReference type="SUPFAM" id="SSF81653">
    <property type="entry name" value="Calcium ATPase, transduction domain A"/>
    <property type="match status" value="1"/>
</dbReference>
<dbReference type="Pfam" id="PF00690">
    <property type="entry name" value="Cation_ATPase_N"/>
    <property type="match status" value="1"/>
</dbReference>
<dbReference type="AlphaFoldDB" id="A0A3N4JIG3"/>
<dbReference type="Pfam" id="PF00122">
    <property type="entry name" value="E1-E2_ATPase"/>
    <property type="match status" value="1"/>
</dbReference>
<evidence type="ECO:0000256" key="19">
    <source>
        <dbReference type="ARBA" id="ARBA00035029"/>
    </source>
</evidence>
<keyword evidence="7" id="KW-0479">Metal-binding</keyword>
<evidence type="ECO:0000256" key="10">
    <source>
        <dbReference type="ARBA" id="ARBA00022842"/>
    </source>
</evidence>
<gene>
    <name evidence="25" type="ORF">L873DRAFT_1793551</name>
</gene>
<organism evidence="25 26">
    <name type="scientific">Choiromyces venosus 120613-1</name>
    <dbReference type="NCBI Taxonomy" id="1336337"/>
    <lineage>
        <taxon>Eukaryota</taxon>
        <taxon>Fungi</taxon>
        <taxon>Dikarya</taxon>
        <taxon>Ascomycota</taxon>
        <taxon>Pezizomycotina</taxon>
        <taxon>Pezizomycetes</taxon>
        <taxon>Pezizales</taxon>
        <taxon>Tuberaceae</taxon>
        <taxon>Choiromyces</taxon>
    </lineage>
</organism>
<dbReference type="SMART" id="SM00831">
    <property type="entry name" value="Cation_ATPase_N"/>
    <property type="match status" value="1"/>
</dbReference>
<evidence type="ECO:0000256" key="16">
    <source>
        <dbReference type="ARBA" id="ARBA00023136"/>
    </source>
</evidence>
<comment type="cofactor">
    <cofactor evidence="1">
        <name>Mg(2+)</name>
        <dbReference type="ChEBI" id="CHEBI:18420"/>
    </cofactor>
</comment>
<evidence type="ECO:0000256" key="4">
    <source>
        <dbReference type="ARBA" id="ARBA00022475"/>
    </source>
</evidence>
<dbReference type="Gene3D" id="3.40.1110.10">
    <property type="entry name" value="Calcium-transporting ATPase, cytoplasmic domain N"/>
    <property type="match status" value="2"/>
</dbReference>
<dbReference type="SFLD" id="SFLDG00002">
    <property type="entry name" value="C1.7:_P-type_atpase_like"/>
    <property type="match status" value="1"/>
</dbReference>
<dbReference type="InterPro" id="IPR006068">
    <property type="entry name" value="ATPase_P-typ_cation-transptr_C"/>
</dbReference>
<keyword evidence="3" id="KW-0813">Transport</keyword>
<feature type="transmembrane region" description="Helical" evidence="23">
    <location>
        <begin position="94"/>
        <end position="113"/>
    </location>
</feature>
<dbReference type="PANTHER" id="PTHR42861">
    <property type="entry name" value="CALCIUM-TRANSPORTING ATPASE"/>
    <property type="match status" value="1"/>
</dbReference>
<sequence length="1107" mass="121740">MAPKKIGPQKPSFSRPPYQLPASEVAQELGTNLETGLSPSQAKQNLDQYGENKLEGGEGVPVWKVFVKQISNAMILVLIIAMALSYGVKDWIEGGVITAVIFLNVTIGFFQEYRAEKTMDSLRSLSSPTAAVLRDGNLDHVPSMTVVPGDIVELKTGDVVPADLRLFEAMNFETDEALLTGESLPVFKEPEPPIEGEVGVGDRTNMAFSSSTVTKGRARGIVIGAGMATEIGVIAEALKGKTKKPSRSMSRKKHGIFQPMKGATLKTWDAIGKLLGLTVGTPLQKKLAKLAYCLLLCAVVLAIIVFAANKFRIPHEVVIYAISLGIAIIPESLIAVLTITMAVGMKTMVKRKVIVRKLDALEALGGVSNICSDKTGTLTQGKMITRKAWIPGVGIYTVDRAEEAANPTSGVIRFGEAPGATSELDTNKTFERQQEALDQARSALALKFADETELREHKRIDPEDTPDEKNFEDGALPEIVPELEAFLHSSALCNLATVRFDNTKQQWQATGDPTEIALQVFCHRFDYGKKKLVKEGWKALQEYPFDSDVKRMSVIFQEPNNGQYFIFAKGAVERIIDFCTSVGFGDKQGPMTEEMKEEIARQMTILADQGLRVLAIARRTINTPPADWNEFPRDEVEQNLTLMGLAGLYDPPRLETKDAVRKCTNAGIQVHMLTGDHPSTARAIAREVGIIPSDFGSLPADVAQSMVKAAAEFDVFTDEEIDQLPALPFVIARCAPNTKVRMIDALHRRGRYAAMTGDGVNDSPSLKRADVGIAMGLAGSDVAKSASDIVLTDDNFESIVNAVEEGRRIFDNIQKFILHLLVSNVGEVILLIIGLVFRDRDNFSVFPLAPLEILWINMLTSSFPAFGLGLEKATSDIMRRPPHDTKVGVFTKQILVDMVVYGIIMGACSLCTFAIIVYGVGNGNLGVNCNSKYSSECDLVFKARAAVFAQLTWLILISAWEFKSIRRSMFRFDPYQTEHRFPFFRDVYKNKFLFYAVVIGALSVFPVVYIPGLNTNVFKHKGITWEWALSFGAIPVFICGVEAWKFAKRKYGLFNNRQSDRVKKDASLSLRQGFFTTAKTMTRTSSAGISRSTTIEKRSPVKSGEVV</sequence>
<comment type="subcellular location">
    <subcellularLocation>
        <location evidence="2">Cell membrane</location>
        <topology evidence="2">Multi-pass membrane protein</topology>
    </subcellularLocation>
</comment>
<feature type="region of interest" description="Disordered" evidence="22">
    <location>
        <begin position="1085"/>
        <end position="1107"/>
    </location>
</feature>
<feature type="transmembrane region" description="Helical" evidence="23">
    <location>
        <begin position="290"/>
        <end position="311"/>
    </location>
</feature>
<comment type="catalytic activity">
    <reaction evidence="21">
        <text>Na(+)(in) + ATP + H2O = Na(+)(out) + ADP + phosphate + H(+)</text>
        <dbReference type="Rhea" id="RHEA:14633"/>
        <dbReference type="ChEBI" id="CHEBI:15377"/>
        <dbReference type="ChEBI" id="CHEBI:15378"/>
        <dbReference type="ChEBI" id="CHEBI:29101"/>
        <dbReference type="ChEBI" id="CHEBI:30616"/>
        <dbReference type="ChEBI" id="CHEBI:43474"/>
        <dbReference type="ChEBI" id="CHEBI:456216"/>
        <dbReference type="EC" id="7.2.2.3"/>
    </reaction>
    <physiologicalReaction direction="left-to-right" evidence="21">
        <dbReference type="Rhea" id="RHEA:14634"/>
    </physiologicalReaction>
</comment>
<dbReference type="Proteomes" id="UP000276215">
    <property type="component" value="Unassembled WGS sequence"/>
</dbReference>
<dbReference type="NCBIfam" id="TIGR01523">
    <property type="entry name" value="ATPase-IID_K-Na"/>
    <property type="match status" value="1"/>
</dbReference>
<comment type="similarity">
    <text evidence="18">Belongs to the cation transport ATPase (P-type) (TC 3.A.3) family. Type IID subfamily.</text>
</comment>
<dbReference type="Pfam" id="PF00689">
    <property type="entry name" value="Cation_ATPase_C"/>
    <property type="match status" value="1"/>
</dbReference>
<dbReference type="FunFam" id="1.20.1110.10:FF:000015">
    <property type="entry name" value="Sodium ion P-type ATPase"/>
    <property type="match status" value="1"/>
</dbReference>
<proteinExistence type="inferred from homology"/>
<dbReference type="InterPro" id="IPR023299">
    <property type="entry name" value="ATPase_P-typ_cyto_dom_N"/>
</dbReference>
<feature type="transmembrane region" description="Helical" evidence="23">
    <location>
        <begin position="816"/>
        <end position="837"/>
    </location>
</feature>
<evidence type="ECO:0000256" key="13">
    <source>
        <dbReference type="ARBA" id="ARBA00022989"/>
    </source>
</evidence>
<protein>
    <recommendedName>
        <fullName evidence="19">P-type Na(+) transporter</fullName>
        <ecNumber evidence="19">7.2.2.3</ecNumber>
    </recommendedName>
</protein>
<reference evidence="25 26" key="1">
    <citation type="journal article" date="2018" name="Nat. Ecol. Evol.">
        <title>Pezizomycetes genomes reveal the molecular basis of ectomycorrhizal truffle lifestyle.</title>
        <authorList>
            <person name="Murat C."/>
            <person name="Payen T."/>
            <person name="Noel B."/>
            <person name="Kuo A."/>
            <person name="Morin E."/>
            <person name="Chen J."/>
            <person name="Kohler A."/>
            <person name="Krizsan K."/>
            <person name="Balestrini R."/>
            <person name="Da Silva C."/>
            <person name="Montanini B."/>
            <person name="Hainaut M."/>
            <person name="Levati E."/>
            <person name="Barry K.W."/>
            <person name="Belfiori B."/>
            <person name="Cichocki N."/>
            <person name="Clum A."/>
            <person name="Dockter R.B."/>
            <person name="Fauchery L."/>
            <person name="Guy J."/>
            <person name="Iotti M."/>
            <person name="Le Tacon F."/>
            <person name="Lindquist E.A."/>
            <person name="Lipzen A."/>
            <person name="Malagnac F."/>
            <person name="Mello A."/>
            <person name="Molinier V."/>
            <person name="Miyauchi S."/>
            <person name="Poulain J."/>
            <person name="Riccioni C."/>
            <person name="Rubini A."/>
            <person name="Sitrit Y."/>
            <person name="Splivallo R."/>
            <person name="Traeger S."/>
            <person name="Wang M."/>
            <person name="Zifcakova L."/>
            <person name="Wipf D."/>
            <person name="Zambonelli A."/>
            <person name="Paolocci F."/>
            <person name="Nowrousian M."/>
            <person name="Ottonello S."/>
            <person name="Baldrian P."/>
            <person name="Spatafora J.W."/>
            <person name="Henrissat B."/>
            <person name="Nagy L.G."/>
            <person name="Aury J.M."/>
            <person name="Wincker P."/>
            <person name="Grigoriev I.V."/>
            <person name="Bonfante P."/>
            <person name="Martin F.M."/>
        </authorList>
    </citation>
    <scope>NUCLEOTIDE SEQUENCE [LARGE SCALE GENOMIC DNA]</scope>
    <source>
        <strain evidence="25 26">120613-1</strain>
    </source>
</reference>
<dbReference type="SUPFAM" id="SSF81660">
    <property type="entry name" value="Metal cation-transporting ATPase, ATP-binding domain N"/>
    <property type="match status" value="1"/>
</dbReference>
<feature type="transmembrane region" description="Helical" evidence="23">
    <location>
        <begin position="992"/>
        <end position="1012"/>
    </location>
</feature>
<feature type="transmembrane region" description="Helical" evidence="23">
    <location>
        <begin position="849"/>
        <end position="870"/>
    </location>
</feature>
<evidence type="ECO:0000256" key="5">
    <source>
        <dbReference type="ARBA" id="ARBA00022538"/>
    </source>
</evidence>
<evidence type="ECO:0000256" key="17">
    <source>
        <dbReference type="ARBA" id="ARBA00023201"/>
    </source>
</evidence>
<dbReference type="FunFam" id="3.40.50.1000:FF:000047">
    <property type="entry name" value="Sodium P-type ATPase"/>
    <property type="match status" value="1"/>
</dbReference>
<keyword evidence="26" id="KW-1185">Reference proteome</keyword>
<keyword evidence="13 23" id="KW-1133">Transmembrane helix</keyword>
<evidence type="ECO:0000313" key="25">
    <source>
        <dbReference type="EMBL" id="RPA93654.1"/>
    </source>
</evidence>
<keyword evidence="16 23" id="KW-0472">Membrane</keyword>
<evidence type="ECO:0000256" key="1">
    <source>
        <dbReference type="ARBA" id="ARBA00001946"/>
    </source>
</evidence>
<keyword evidence="14" id="KW-0915">Sodium</keyword>
<evidence type="ECO:0000256" key="14">
    <source>
        <dbReference type="ARBA" id="ARBA00023053"/>
    </source>
</evidence>
<accession>A0A3N4JIG3</accession>